<accession>A0AAD6TUV9</accession>
<protein>
    <submittedName>
        <fullName evidence="1">Uncharacterized protein</fullName>
    </submittedName>
</protein>
<organism evidence="1 2">
    <name type="scientific">Mycena belliarum</name>
    <dbReference type="NCBI Taxonomy" id="1033014"/>
    <lineage>
        <taxon>Eukaryota</taxon>
        <taxon>Fungi</taxon>
        <taxon>Dikarya</taxon>
        <taxon>Basidiomycota</taxon>
        <taxon>Agaricomycotina</taxon>
        <taxon>Agaricomycetes</taxon>
        <taxon>Agaricomycetidae</taxon>
        <taxon>Agaricales</taxon>
        <taxon>Marasmiineae</taxon>
        <taxon>Mycenaceae</taxon>
        <taxon>Mycena</taxon>
    </lineage>
</organism>
<evidence type="ECO:0000313" key="2">
    <source>
        <dbReference type="Proteomes" id="UP001222325"/>
    </source>
</evidence>
<dbReference type="Proteomes" id="UP001222325">
    <property type="component" value="Unassembled WGS sequence"/>
</dbReference>
<reference evidence="1" key="1">
    <citation type="submission" date="2023-03" db="EMBL/GenBank/DDBJ databases">
        <title>Massive genome expansion in bonnet fungi (Mycena s.s.) driven by repeated elements and novel gene families across ecological guilds.</title>
        <authorList>
            <consortium name="Lawrence Berkeley National Laboratory"/>
            <person name="Harder C.B."/>
            <person name="Miyauchi S."/>
            <person name="Viragh M."/>
            <person name="Kuo A."/>
            <person name="Thoen E."/>
            <person name="Andreopoulos B."/>
            <person name="Lu D."/>
            <person name="Skrede I."/>
            <person name="Drula E."/>
            <person name="Henrissat B."/>
            <person name="Morin E."/>
            <person name="Kohler A."/>
            <person name="Barry K."/>
            <person name="LaButti K."/>
            <person name="Morin E."/>
            <person name="Salamov A."/>
            <person name="Lipzen A."/>
            <person name="Mereny Z."/>
            <person name="Hegedus B."/>
            <person name="Baldrian P."/>
            <person name="Stursova M."/>
            <person name="Weitz H."/>
            <person name="Taylor A."/>
            <person name="Grigoriev I.V."/>
            <person name="Nagy L.G."/>
            <person name="Martin F."/>
            <person name="Kauserud H."/>
        </authorList>
    </citation>
    <scope>NUCLEOTIDE SEQUENCE</scope>
    <source>
        <strain evidence="1">CBHHK173m</strain>
    </source>
</reference>
<keyword evidence="2" id="KW-1185">Reference proteome</keyword>
<evidence type="ECO:0000313" key="1">
    <source>
        <dbReference type="EMBL" id="KAJ7080191.1"/>
    </source>
</evidence>
<proteinExistence type="predicted"/>
<comment type="caution">
    <text evidence="1">The sequence shown here is derived from an EMBL/GenBank/DDBJ whole genome shotgun (WGS) entry which is preliminary data.</text>
</comment>
<gene>
    <name evidence="1" type="ORF">B0H15DRAFT_787340</name>
</gene>
<name>A0AAD6TUV9_9AGAR</name>
<dbReference type="EMBL" id="JARJCN010000056">
    <property type="protein sequence ID" value="KAJ7080191.1"/>
    <property type="molecule type" value="Genomic_DNA"/>
</dbReference>
<sequence length="173" mass="18800">MLALSTGRSVNRTIDDVHGDSATGIRVQYLPNKAPTNEGSLWINRTSCAGCTSVPDSRFAIQNTWSAARYTADIGSMSVGIKFSGRAIYVFFILPNFDASSGLVGVVRCNFFIDGVAVGKFTHDSDDSNQFAYNVLVYQNTTITDGDHVLLIKTTGTDPAIIIFDYALYTYDA</sequence>
<dbReference type="Gene3D" id="2.60.120.260">
    <property type="entry name" value="Galactose-binding domain-like"/>
    <property type="match status" value="1"/>
</dbReference>
<dbReference type="AlphaFoldDB" id="A0AAD6TUV9"/>